<dbReference type="EMBL" id="FR695868">
    <property type="protein sequence ID" value="CBX28727.1"/>
    <property type="molecule type" value="Genomic_DNA"/>
</dbReference>
<dbReference type="Pfam" id="PF02452">
    <property type="entry name" value="PemK_toxin"/>
    <property type="match status" value="1"/>
</dbReference>
<dbReference type="AlphaFoldDB" id="E1YDT3"/>
<protein>
    <submittedName>
        <fullName evidence="1">PemK-like protein 1</fullName>
    </submittedName>
</protein>
<sequence length="116" mass="12879">MVIMSNYVPDRGDAVWIDMNPQAGHEQAGRRPAIVLSPVSYNSKVGLALFCPVTNQIKGYPFEVNIPPGLKITGAALSDQIKSLDWKISNTEFYDKIPDTMISEILKKLGVLLRFD</sequence>
<proteinExistence type="predicted"/>
<dbReference type="PANTHER" id="PTHR33988">
    <property type="entry name" value="ENDORIBONUCLEASE MAZF-RELATED"/>
    <property type="match status" value="1"/>
</dbReference>
<dbReference type="GO" id="GO:0003677">
    <property type="term" value="F:DNA binding"/>
    <property type="evidence" value="ECO:0007669"/>
    <property type="project" value="InterPro"/>
</dbReference>
<dbReference type="Gene3D" id="2.30.30.110">
    <property type="match status" value="1"/>
</dbReference>
<evidence type="ECO:0000313" key="1">
    <source>
        <dbReference type="EMBL" id="CBX28727.1"/>
    </source>
</evidence>
<reference evidence="1" key="1">
    <citation type="journal article" date="2011" name="Environ. Microbiol.">
        <title>Genomic insights into the metabolic potential of the polycyclic aromatic hydrocarbon degrading sulfate-reducing Deltaproteobacterium N47.</title>
        <authorList>
            <person name="Bergmann F."/>
            <person name="Selesi D."/>
            <person name="Weinmaier T."/>
            <person name="Tischler P."/>
            <person name="Rattei T."/>
            <person name="Meckenstock R.U."/>
        </authorList>
    </citation>
    <scope>NUCLEOTIDE SEQUENCE</scope>
</reference>
<accession>E1YDT3</accession>
<gene>
    <name evidence="1" type="ORF">N47_G40510</name>
</gene>
<name>E1YDT3_9BACT</name>
<dbReference type="InterPro" id="IPR003477">
    <property type="entry name" value="PemK-like"/>
</dbReference>
<dbReference type="InterPro" id="IPR011067">
    <property type="entry name" value="Plasmid_toxin/cell-grow_inhib"/>
</dbReference>
<dbReference type="SUPFAM" id="SSF50118">
    <property type="entry name" value="Cell growth inhibitor/plasmid maintenance toxic component"/>
    <property type="match status" value="1"/>
</dbReference>
<dbReference type="GO" id="GO:0006402">
    <property type="term" value="P:mRNA catabolic process"/>
    <property type="evidence" value="ECO:0007669"/>
    <property type="project" value="TreeGrafter"/>
</dbReference>
<organism evidence="1">
    <name type="scientific">uncultured Desulfobacterium sp</name>
    <dbReference type="NCBI Taxonomy" id="201089"/>
    <lineage>
        <taxon>Bacteria</taxon>
        <taxon>Pseudomonadati</taxon>
        <taxon>Thermodesulfobacteriota</taxon>
        <taxon>Desulfobacteria</taxon>
        <taxon>Desulfobacterales</taxon>
        <taxon>Desulfobacteriaceae</taxon>
        <taxon>Desulfobacterium</taxon>
        <taxon>environmental samples</taxon>
    </lineage>
</organism>
<dbReference type="GO" id="GO:0004521">
    <property type="term" value="F:RNA endonuclease activity"/>
    <property type="evidence" value="ECO:0007669"/>
    <property type="project" value="TreeGrafter"/>
</dbReference>
<dbReference type="GO" id="GO:0016075">
    <property type="term" value="P:rRNA catabolic process"/>
    <property type="evidence" value="ECO:0007669"/>
    <property type="project" value="TreeGrafter"/>
</dbReference>
<dbReference type="NCBIfam" id="NF007386">
    <property type="entry name" value="PRK09907.1"/>
    <property type="match status" value="1"/>
</dbReference>
<dbReference type="PANTHER" id="PTHR33988:SF3">
    <property type="entry name" value="ENDORIBONUCLEASE TOXIN CHPB-RELATED"/>
    <property type="match status" value="1"/>
</dbReference>